<dbReference type="RefSeq" id="XP_068139073.1">
    <property type="nucleotide sequence ID" value="XM_068282972.1"/>
</dbReference>
<proteinExistence type="predicted"/>
<name>A0A1D8NI13_YARLL</name>
<evidence type="ECO:0000313" key="2">
    <source>
        <dbReference type="Proteomes" id="UP000182444"/>
    </source>
</evidence>
<dbReference type="Proteomes" id="UP000182444">
    <property type="component" value="Chromosome 1E"/>
</dbReference>
<dbReference type="GeneID" id="94583584"/>
<sequence>MVASQQLLGFYLAVSRQLALWGGSGIVALALCSVSQRSNWWLWLDGIWRLALAACSCVLHKARRRALAFQPALDTSLLAHSMFQRMAVSRFIDSVTSGQPVGLIDSWLRRLHSWAHACVSTRHCSQGIGS</sequence>
<organism evidence="1 2">
    <name type="scientific">Yarrowia lipolytica</name>
    <name type="common">Candida lipolytica</name>
    <dbReference type="NCBI Taxonomy" id="4952"/>
    <lineage>
        <taxon>Eukaryota</taxon>
        <taxon>Fungi</taxon>
        <taxon>Dikarya</taxon>
        <taxon>Ascomycota</taxon>
        <taxon>Saccharomycotina</taxon>
        <taxon>Dipodascomycetes</taxon>
        <taxon>Dipodascales</taxon>
        <taxon>Dipodascales incertae sedis</taxon>
        <taxon>Yarrowia</taxon>
    </lineage>
</organism>
<evidence type="ECO:0000313" key="1">
    <source>
        <dbReference type="EMBL" id="AOW05240.1"/>
    </source>
</evidence>
<protein>
    <submittedName>
        <fullName evidence="1">Uncharacterized protein</fullName>
    </submittedName>
</protein>
<dbReference type="AlphaFoldDB" id="A0A1D8NI13"/>
<dbReference type="VEuPathDB" id="FungiDB:YALI1_E13453g"/>
<reference evidence="1 2" key="1">
    <citation type="journal article" date="2016" name="PLoS ONE">
        <title>Sequence Assembly of Yarrowia lipolytica Strain W29/CLIB89 Shows Transposable Element Diversity.</title>
        <authorList>
            <person name="Magnan C."/>
            <person name="Yu J."/>
            <person name="Chang I."/>
            <person name="Jahn E."/>
            <person name="Kanomata Y."/>
            <person name="Wu J."/>
            <person name="Zeller M."/>
            <person name="Oakes M."/>
            <person name="Baldi P."/>
            <person name="Sandmeyer S."/>
        </authorList>
    </citation>
    <scope>NUCLEOTIDE SEQUENCE [LARGE SCALE GENOMIC DNA]</scope>
    <source>
        <strain evidence="2">CLIB89(W29)</strain>
    </source>
</reference>
<gene>
    <name evidence="1" type="ORF">YALI1_E13453g</name>
</gene>
<accession>A0A1D8NI13</accession>
<dbReference type="EMBL" id="CP017557">
    <property type="protein sequence ID" value="AOW05240.1"/>
    <property type="molecule type" value="Genomic_DNA"/>
</dbReference>